<comment type="caution">
    <text evidence="1">The sequence shown here is derived from an EMBL/GenBank/DDBJ whole genome shotgun (WGS) entry which is preliminary data.</text>
</comment>
<evidence type="ECO:0000313" key="2">
    <source>
        <dbReference type="Proteomes" id="UP000663882"/>
    </source>
</evidence>
<dbReference type="AlphaFoldDB" id="A0A815SLM4"/>
<proteinExistence type="predicted"/>
<gene>
    <name evidence="1" type="ORF">RFH988_LOCUS38432</name>
</gene>
<organism evidence="1 2">
    <name type="scientific">Rotaria sordida</name>
    <dbReference type="NCBI Taxonomy" id="392033"/>
    <lineage>
        <taxon>Eukaryota</taxon>
        <taxon>Metazoa</taxon>
        <taxon>Spiralia</taxon>
        <taxon>Gnathifera</taxon>
        <taxon>Rotifera</taxon>
        <taxon>Eurotatoria</taxon>
        <taxon>Bdelloidea</taxon>
        <taxon>Philodinida</taxon>
        <taxon>Philodinidae</taxon>
        <taxon>Rotaria</taxon>
    </lineage>
</organism>
<name>A0A815SLM4_9BILA</name>
<dbReference type="Proteomes" id="UP000663882">
    <property type="component" value="Unassembled WGS sequence"/>
</dbReference>
<protein>
    <submittedName>
        <fullName evidence="1">Uncharacterized protein</fullName>
    </submittedName>
</protein>
<accession>A0A815SLM4</accession>
<feature type="non-terminal residue" evidence="1">
    <location>
        <position position="1"/>
    </location>
</feature>
<reference evidence="1" key="1">
    <citation type="submission" date="2021-02" db="EMBL/GenBank/DDBJ databases">
        <authorList>
            <person name="Nowell W R."/>
        </authorList>
    </citation>
    <scope>NUCLEOTIDE SEQUENCE</scope>
</reference>
<dbReference type="EMBL" id="CAJNOO010009423">
    <property type="protein sequence ID" value="CAF1491697.1"/>
    <property type="molecule type" value="Genomic_DNA"/>
</dbReference>
<sequence length="112" mass="13203">SIKIITLFDLSPLCSAMCRLQISLKNINLLDYITQYLINDEKEKIFSAVDKQNFIKILTLSNYGKINIAQSFANRFNQSFANRFNQSFEQHIQLNLYSFSYEIVRMTCRFIQ</sequence>
<evidence type="ECO:0000313" key="1">
    <source>
        <dbReference type="EMBL" id="CAF1491697.1"/>
    </source>
</evidence>